<reference evidence="2 3" key="1">
    <citation type="journal article" date="2014" name="Genome Biol. Evol.">
        <title>The genome of the myxosporean Thelohanellus kitauei shows adaptations to nutrient acquisition within its fish host.</title>
        <authorList>
            <person name="Yang Y."/>
            <person name="Xiong J."/>
            <person name="Zhou Z."/>
            <person name="Huo F."/>
            <person name="Miao W."/>
            <person name="Ran C."/>
            <person name="Liu Y."/>
            <person name="Zhang J."/>
            <person name="Feng J."/>
            <person name="Wang M."/>
            <person name="Wang M."/>
            <person name="Wang L."/>
            <person name="Yao B."/>
        </authorList>
    </citation>
    <scope>NUCLEOTIDE SEQUENCE [LARGE SCALE GENOMIC DNA]</scope>
    <source>
        <strain evidence="2">Wuqing</strain>
    </source>
</reference>
<accession>A0A0C2J3H7</accession>
<dbReference type="GO" id="GO:0046856">
    <property type="term" value="P:phosphatidylinositol dephosphorylation"/>
    <property type="evidence" value="ECO:0007669"/>
    <property type="project" value="InterPro"/>
</dbReference>
<name>A0A0C2J3H7_THEKT</name>
<dbReference type="Pfam" id="PF22669">
    <property type="entry name" value="Exo_endo_phos2"/>
    <property type="match status" value="1"/>
</dbReference>
<organism evidence="2 3">
    <name type="scientific">Thelohanellus kitauei</name>
    <name type="common">Myxosporean</name>
    <dbReference type="NCBI Taxonomy" id="669202"/>
    <lineage>
        <taxon>Eukaryota</taxon>
        <taxon>Metazoa</taxon>
        <taxon>Cnidaria</taxon>
        <taxon>Myxozoa</taxon>
        <taxon>Myxosporea</taxon>
        <taxon>Bivalvulida</taxon>
        <taxon>Platysporina</taxon>
        <taxon>Myxobolidae</taxon>
        <taxon>Thelohanellus</taxon>
    </lineage>
</organism>
<dbReference type="SUPFAM" id="SSF48350">
    <property type="entry name" value="GTPase activation domain, GAP"/>
    <property type="match status" value="1"/>
</dbReference>
<dbReference type="InterPro" id="IPR036691">
    <property type="entry name" value="Endo/exonu/phosph_ase_sf"/>
</dbReference>
<dbReference type="SUPFAM" id="SSF56219">
    <property type="entry name" value="DNase I-like"/>
    <property type="match status" value="1"/>
</dbReference>
<gene>
    <name evidence="2" type="ORF">RF11_03650</name>
</gene>
<sequence>MVESLAEEYIQEREHEFIYNQNLSIFLTTWNVASNLNPDELNLALVKSIQEMPDIIVIGLQEVEMSMQSIMAGENVDRRVLEAQVYSSIPKSSEYFLLYSQHLGGISLVLFAKISFKIQIINVTSGIVALGPFAAANKGAVCVSLLLRKSSLCIVCSHLPAHQKNVAARNDAFETILNKMTLNHNKSGSLSIMDHDYTYWLGDLNYRIEFTDFPSALLKYSVEDLGKLGDLDQLNMSRKNAQAFQGFDEAPISFRPTYKLTKLEGFIEYNKARLPAWCDRILFRSKIPKHIESIEYKSVEIPTSSDHYPVIGKFNNKIPLYNLNAYEDLLTKAYEFAENKMKILQPKISVPLQFLDFGTIQMFEKKVKNLTIVNTGLVDVEISIRYQSDIDPDSIWIFFDQNPITLAPGKSTDIIFDAYIDEKTNTLLPPIDRSIELIVILQIKEGRVYFITFEAQYQRGAFGYPLELLVKTNAPLKSESFAVRKEVNLHTPLQLLSLTNYIASNLQFAKDHLFRKCEYNEEVQRIMDMLDSCSYFSIHDVSVESACNALMFYFQCLPKKIIAKNTIHNPEKFFEKPYESMIHPFDYVLEHMIFFIKKLYTSKNKYLPSMANLCKTIEPLIFSDDSDEIFPKWKKKPLGTRLTHLFSVCKATN</sequence>
<dbReference type="Gene3D" id="3.60.10.10">
    <property type="entry name" value="Endonuclease/exonuclease/phosphatase"/>
    <property type="match status" value="1"/>
</dbReference>
<evidence type="ECO:0000313" key="3">
    <source>
        <dbReference type="Proteomes" id="UP000031668"/>
    </source>
</evidence>
<dbReference type="GO" id="GO:0004439">
    <property type="term" value="F:phosphatidylinositol-4,5-bisphosphate 5-phosphatase activity"/>
    <property type="evidence" value="ECO:0007669"/>
    <property type="project" value="TreeGrafter"/>
</dbReference>
<dbReference type="Gene3D" id="2.60.40.10">
    <property type="entry name" value="Immunoglobulins"/>
    <property type="match status" value="1"/>
</dbReference>
<dbReference type="EMBL" id="JWZT01001233">
    <property type="protein sequence ID" value="KII72409.1"/>
    <property type="molecule type" value="Genomic_DNA"/>
</dbReference>
<dbReference type="InterPro" id="IPR048869">
    <property type="entry name" value="OCRL-1_2_ASH"/>
</dbReference>
<evidence type="ECO:0000313" key="2">
    <source>
        <dbReference type="EMBL" id="KII72409.1"/>
    </source>
</evidence>
<dbReference type="Pfam" id="PF21310">
    <property type="entry name" value="OCRL-like_ASH"/>
    <property type="match status" value="1"/>
</dbReference>
<dbReference type="PANTHER" id="PTHR11200:SF240">
    <property type="entry name" value="INOSITOL POLYPHOSPHATE 5-PHOSPHATASE C9G1.10C-RELATED"/>
    <property type="match status" value="1"/>
</dbReference>
<evidence type="ECO:0000259" key="1">
    <source>
        <dbReference type="SMART" id="SM00128"/>
    </source>
</evidence>
<dbReference type="InterPro" id="IPR013783">
    <property type="entry name" value="Ig-like_fold"/>
</dbReference>
<dbReference type="InterPro" id="IPR008936">
    <property type="entry name" value="Rho_GTPase_activation_prot"/>
</dbReference>
<dbReference type="Gene3D" id="1.10.555.10">
    <property type="entry name" value="Rho GTPase activation protein"/>
    <property type="match status" value="1"/>
</dbReference>
<comment type="caution">
    <text evidence="2">The sequence shown here is derived from an EMBL/GenBank/DDBJ whole genome shotgun (WGS) entry which is preliminary data.</text>
</comment>
<dbReference type="OMA" id="FNTEMEG"/>
<dbReference type="SMART" id="SM00128">
    <property type="entry name" value="IPPc"/>
    <property type="match status" value="1"/>
</dbReference>
<dbReference type="PANTHER" id="PTHR11200">
    <property type="entry name" value="INOSITOL 5-PHOSPHATASE"/>
    <property type="match status" value="1"/>
</dbReference>
<dbReference type="InterPro" id="IPR046985">
    <property type="entry name" value="IP5"/>
</dbReference>
<dbReference type="Proteomes" id="UP000031668">
    <property type="component" value="Unassembled WGS sequence"/>
</dbReference>
<proteinExistence type="predicted"/>
<dbReference type="InterPro" id="IPR000300">
    <property type="entry name" value="IPPc"/>
</dbReference>
<feature type="domain" description="Inositol polyphosphate-related phosphatase" evidence="1">
    <location>
        <begin position="21"/>
        <end position="322"/>
    </location>
</feature>
<keyword evidence="3" id="KW-1185">Reference proteome</keyword>
<dbReference type="OrthoDB" id="62798at2759"/>
<dbReference type="AlphaFoldDB" id="A0A0C2J3H7"/>
<protein>
    <submittedName>
        <fullName evidence="2">Inositol polyphosphate 5-phosphatase OCRL-1</fullName>
    </submittedName>
</protein>